<gene>
    <name evidence="2" type="ORF">SMC7_02440</name>
</gene>
<evidence type="ECO:0000313" key="2">
    <source>
        <dbReference type="EMBL" id="RIE06422.1"/>
    </source>
</evidence>
<accession>A0A398CUS8</accession>
<dbReference type="InterPro" id="IPR042204">
    <property type="entry name" value="2Fe-2S-bd_N"/>
</dbReference>
<dbReference type="PANTHER" id="PTHR42949:SF3">
    <property type="entry name" value="ANAEROBIC GLYCEROL-3-PHOSPHATE DEHYDROGENASE SUBUNIT B"/>
    <property type="match status" value="1"/>
</dbReference>
<keyword evidence="1" id="KW-0560">Oxidoreductase</keyword>
<name>A0A398CUS8_9BACT</name>
<dbReference type="InterPro" id="IPR051691">
    <property type="entry name" value="Metab_Enz_Cyan_OpOx_G3PDH"/>
</dbReference>
<dbReference type="CDD" id="cd00207">
    <property type="entry name" value="fer2"/>
    <property type="match status" value="1"/>
</dbReference>
<dbReference type="Pfam" id="PF12831">
    <property type="entry name" value="FAD_oxidored"/>
    <property type="match status" value="1"/>
</dbReference>
<comment type="caution">
    <text evidence="2">The sequence shown here is derived from an EMBL/GenBank/DDBJ whole genome shotgun (WGS) entry which is preliminary data.</text>
</comment>
<sequence>MMRRCQLSASAVDFTVNAKHRRGQYLLEPSLHAFGGGVLWLRVVVFSLACRRKAWVVLYCKHSESIRIREVKKVEDNRIAMHPILAWNRGDPVHITYDGKEITAYPQETVAMALYAAGVKQYGTSSRFYRPRGMFCAIGKCSSCMMRVDGSPNTRTCVLEVRDGMDVETQHGDGKFPDVQAAMKGVKEKSTEVLVIGGGPAGLEASLWAAKAGADVILLDQNPQLGGQLVKQTHKFFGSAKENAGTRGVTIAKKLIEEVEATPNITVYSGFTAFGWFQGAVCAADQDHAVLFHPRKVIVATGAAEKMLMFKNNDMPGVFGAGAAQTLMNV</sequence>
<dbReference type="SUPFAM" id="SSF54292">
    <property type="entry name" value="2Fe-2S ferredoxin-like"/>
    <property type="match status" value="1"/>
</dbReference>
<dbReference type="InterPro" id="IPR001041">
    <property type="entry name" value="2Fe-2S_ferredoxin-type"/>
</dbReference>
<evidence type="ECO:0000313" key="3">
    <source>
        <dbReference type="Proteomes" id="UP000266328"/>
    </source>
</evidence>
<dbReference type="PRINTS" id="PR00469">
    <property type="entry name" value="PNDRDTASEII"/>
</dbReference>
<dbReference type="PANTHER" id="PTHR42949">
    <property type="entry name" value="ANAEROBIC GLYCEROL-3-PHOSPHATE DEHYDROGENASE SUBUNIT B"/>
    <property type="match status" value="1"/>
</dbReference>
<dbReference type="InterPro" id="IPR036188">
    <property type="entry name" value="FAD/NAD-bd_sf"/>
</dbReference>
<feature type="non-terminal residue" evidence="2">
    <location>
        <position position="330"/>
    </location>
</feature>
<dbReference type="Proteomes" id="UP000266328">
    <property type="component" value="Unassembled WGS sequence"/>
</dbReference>
<protein>
    <submittedName>
        <fullName evidence="2">FAD-dependent oxidoreductase</fullName>
    </submittedName>
</protein>
<evidence type="ECO:0000256" key="1">
    <source>
        <dbReference type="ARBA" id="ARBA00023002"/>
    </source>
</evidence>
<dbReference type="GO" id="GO:0051537">
    <property type="term" value="F:2 iron, 2 sulfur cluster binding"/>
    <property type="evidence" value="ECO:0007669"/>
    <property type="project" value="InterPro"/>
</dbReference>
<dbReference type="EMBL" id="QXIS01000013">
    <property type="protein sequence ID" value="RIE06422.1"/>
    <property type="molecule type" value="Genomic_DNA"/>
</dbReference>
<dbReference type="PRINTS" id="PR00368">
    <property type="entry name" value="FADPNR"/>
</dbReference>
<dbReference type="Pfam" id="PF13510">
    <property type="entry name" value="Fer2_4"/>
    <property type="match status" value="1"/>
</dbReference>
<dbReference type="Gene3D" id="3.10.20.440">
    <property type="entry name" value="2Fe-2S iron-sulphur cluster binding domain, sarcosine oxidase, alpha subunit, N-terminal domain"/>
    <property type="match status" value="1"/>
</dbReference>
<dbReference type="GO" id="GO:0016491">
    <property type="term" value="F:oxidoreductase activity"/>
    <property type="evidence" value="ECO:0007669"/>
    <property type="project" value="UniProtKB-KW"/>
</dbReference>
<dbReference type="AlphaFoldDB" id="A0A398CUS8"/>
<organism evidence="2 3">
    <name type="scientific">Candidatus Cryosericum terrychapinii</name>
    <dbReference type="NCBI Taxonomy" id="2290919"/>
    <lineage>
        <taxon>Bacteria</taxon>
        <taxon>Pseudomonadati</taxon>
        <taxon>Caldisericota/Cryosericota group</taxon>
        <taxon>Candidatus Cryosericota</taxon>
        <taxon>Candidatus Cryosericia</taxon>
        <taxon>Candidatus Cryosericales</taxon>
        <taxon>Candidatus Cryosericaceae</taxon>
        <taxon>Candidatus Cryosericum</taxon>
    </lineage>
</organism>
<dbReference type="SUPFAM" id="SSF51905">
    <property type="entry name" value="FAD/NAD(P)-binding domain"/>
    <property type="match status" value="1"/>
</dbReference>
<dbReference type="InterPro" id="IPR036010">
    <property type="entry name" value="2Fe-2S_ferredoxin-like_sf"/>
</dbReference>
<dbReference type="Gene3D" id="3.50.50.60">
    <property type="entry name" value="FAD/NAD(P)-binding domain"/>
    <property type="match status" value="1"/>
</dbReference>
<dbReference type="InterPro" id="IPR006058">
    <property type="entry name" value="2Fe2S_fd_BS"/>
</dbReference>
<reference evidence="2 3" key="1">
    <citation type="submission" date="2018-09" db="EMBL/GenBank/DDBJ databases">
        <title>Discovery and Ecogenomic Context for Candidatus Cryosericales, a Global Caldiserica Order Active in Thawing Permafrost.</title>
        <authorList>
            <person name="Martinez M.A."/>
            <person name="Woodcroft B.J."/>
            <person name="Ignacio Espinoza J.C."/>
            <person name="Zayed A."/>
            <person name="Singleton C.M."/>
            <person name="Boyd J."/>
            <person name="Li Y.-F."/>
            <person name="Purvine S."/>
            <person name="Maughan H."/>
            <person name="Hodgkins S.B."/>
            <person name="Anderson D."/>
            <person name="Sederholm M."/>
            <person name="Temperton B."/>
            <person name="Saleska S.R."/>
            <person name="Tyson G.W."/>
            <person name="Rich V.I."/>
        </authorList>
    </citation>
    <scope>NUCLEOTIDE SEQUENCE [LARGE SCALE GENOMIC DNA]</scope>
    <source>
        <strain evidence="2 3">SMC7</strain>
    </source>
</reference>
<keyword evidence="3" id="KW-1185">Reference proteome</keyword>
<proteinExistence type="predicted"/>
<dbReference type="PROSITE" id="PS00197">
    <property type="entry name" value="2FE2S_FER_1"/>
    <property type="match status" value="1"/>
</dbReference>